<dbReference type="PANTHER" id="PTHR47618">
    <property type="entry name" value="BIFUNCTIONAL OLIGORIBONUCLEASE AND PAP PHOSPHATASE NRNA"/>
    <property type="match status" value="1"/>
</dbReference>
<organism evidence="3 4">
    <name type="scientific">Tissierella simiarum</name>
    <dbReference type="NCBI Taxonomy" id="2841534"/>
    <lineage>
        <taxon>Bacteria</taxon>
        <taxon>Bacillati</taxon>
        <taxon>Bacillota</taxon>
        <taxon>Tissierellia</taxon>
        <taxon>Tissierellales</taxon>
        <taxon>Tissierellaceae</taxon>
        <taxon>Tissierella</taxon>
    </lineage>
</organism>
<dbReference type="InterPro" id="IPR003156">
    <property type="entry name" value="DHHA1_dom"/>
</dbReference>
<comment type="caution">
    <text evidence="3">The sequence shown here is derived from an EMBL/GenBank/DDBJ whole genome shotgun (WGS) entry which is preliminary data.</text>
</comment>
<evidence type="ECO:0000259" key="2">
    <source>
        <dbReference type="Pfam" id="PF02272"/>
    </source>
</evidence>
<dbReference type="InterPro" id="IPR001667">
    <property type="entry name" value="DDH_dom"/>
</dbReference>
<name>A0ABS6E436_9FIRM</name>
<keyword evidence="4" id="KW-1185">Reference proteome</keyword>
<proteinExistence type="predicted"/>
<dbReference type="EMBL" id="JAHLPM010000004">
    <property type="protein sequence ID" value="MBU5437662.1"/>
    <property type="molecule type" value="Genomic_DNA"/>
</dbReference>
<accession>A0ABS6E436</accession>
<evidence type="ECO:0000313" key="3">
    <source>
        <dbReference type="EMBL" id="MBU5437662.1"/>
    </source>
</evidence>
<dbReference type="PANTHER" id="PTHR47618:SF1">
    <property type="entry name" value="BIFUNCTIONAL OLIGORIBONUCLEASE AND PAP PHOSPHATASE NRNA"/>
    <property type="match status" value="1"/>
</dbReference>
<evidence type="ECO:0000259" key="1">
    <source>
        <dbReference type="Pfam" id="PF01368"/>
    </source>
</evidence>
<feature type="domain" description="DDH" evidence="1">
    <location>
        <begin position="22"/>
        <end position="163"/>
    </location>
</feature>
<evidence type="ECO:0000313" key="4">
    <source>
        <dbReference type="Proteomes" id="UP000749471"/>
    </source>
</evidence>
<dbReference type="InterPro" id="IPR051319">
    <property type="entry name" value="Oligoribo/pAp-PDE_c-di-AMP_PDE"/>
</dbReference>
<protein>
    <submittedName>
        <fullName evidence="3">Bifunctional oligoribonuclease/PAP phosphatase NrnA</fullName>
    </submittedName>
</protein>
<dbReference type="Pfam" id="PF01368">
    <property type="entry name" value="DHH"/>
    <property type="match status" value="1"/>
</dbReference>
<dbReference type="Proteomes" id="UP000749471">
    <property type="component" value="Unassembled WGS sequence"/>
</dbReference>
<sequence length="326" mass="36798">MNNDSLDNQMDLSIELIKQSKKIYIGSHIQPDGDNIGSILALGLALKKIEKEVFIVKTDEIPSDYTFLPNIDMIKDYDEKDNIIDLFIALDASDLDRLGSKKTMVLKANKVLNIDHHKSNTYFGDVNVVSENSSATGELVYRLIEKMGIELDKDIAACIYTAISTDTGSFMYDSTTYETHEIVAKLLKTGIDKNNININLYQNRSLERTKLFIKALDGLETCFDNKVAIVKVTQELLKESKAKMEDTEGIVSFIRDIAPVEVACLLKEFEKNQIKISVRSKRYIDVSQICEKFNGGGHKRAAGCTIYEDVEKAKELILEEIKESFR</sequence>
<dbReference type="Pfam" id="PF02272">
    <property type="entry name" value="DHHA1"/>
    <property type="match status" value="1"/>
</dbReference>
<gene>
    <name evidence="3" type="ORF">KQI42_06570</name>
</gene>
<reference evidence="3 4" key="1">
    <citation type="submission" date="2021-06" db="EMBL/GenBank/DDBJ databases">
        <authorList>
            <person name="Sun Q."/>
            <person name="Li D."/>
        </authorList>
    </citation>
    <scope>NUCLEOTIDE SEQUENCE [LARGE SCALE GENOMIC DNA]</scope>
    <source>
        <strain evidence="3 4">MSJ-40</strain>
    </source>
</reference>
<feature type="domain" description="DHHA1" evidence="2">
    <location>
        <begin position="226"/>
        <end position="323"/>
    </location>
</feature>